<sequence>MTEEKGGELTEDENVAKEKGKSNGVDEFGEGTEEKGGELTKDENVAKEEGKSNGVDEFGEGTEGKMSDSREHGVSGSGRAEGEKKVPGMLMNLLLGILLAMVLGIYFRNWIKSDKE</sequence>
<name>A0A7J0FLS6_9ERIC</name>
<keyword evidence="2" id="KW-1133">Transmembrane helix</keyword>
<gene>
    <name evidence="3" type="ORF">Acr_13g0002880</name>
</gene>
<organism evidence="3 4">
    <name type="scientific">Actinidia rufa</name>
    <dbReference type="NCBI Taxonomy" id="165716"/>
    <lineage>
        <taxon>Eukaryota</taxon>
        <taxon>Viridiplantae</taxon>
        <taxon>Streptophyta</taxon>
        <taxon>Embryophyta</taxon>
        <taxon>Tracheophyta</taxon>
        <taxon>Spermatophyta</taxon>
        <taxon>Magnoliopsida</taxon>
        <taxon>eudicotyledons</taxon>
        <taxon>Gunneridae</taxon>
        <taxon>Pentapetalae</taxon>
        <taxon>asterids</taxon>
        <taxon>Ericales</taxon>
        <taxon>Actinidiaceae</taxon>
        <taxon>Actinidia</taxon>
    </lineage>
</organism>
<evidence type="ECO:0000256" key="2">
    <source>
        <dbReference type="SAM" id="Phobius"/>
    </source>
</evidence>
<evidence type="ECO:0000313" key="3">
    <source>
        <dbReference type="EMBL" id="GFY98887.1"/>
    </source>
</evidence>
<reference evidence="3 4" key="1">
    <citation type="submission" date="2019-07" db="EMBL/GenBank/DDBJ databases">
        <title>De Novo Assembly of kiwifruit Actinidia rufa.</title>
        <authorList>
            <person name="Sugita-Konishi S."/>
            <person name="Sato K."/>
            <person name="Mori E."/>
            <person name="Abe Y."/>
            <person name="Kisaki G."/>
            <person name="Hamano K."/>
            <person name="Suezawa K."/>
            <person name="Otani M."/>
            <person name="Fukuda T."/>
            <person name="Manabe T."/>
            <person name="Gomi K."/>
            <person name="Tabuchi M."/>
            <person name="Akimitsu K."/>
            <person name="Kataoka I."/>
        </authorList>
    </citation>
    <scope>NUCLEOTIDE SEQUENCE [LARGE SCALE GENOMIC DNA]</scope>
    <source>
        <strain evidence="4">cv. Fuchu</strain>
    </source>
</reference>
<feature type="compositionally biased region" description="Basic and acidic residues" evidence="1">
    <location>
        <begin position="62"/>
        <end position="73"/>
    </location>
</feature>
<dbReference type="Proteomes" id="UP000585474">
    <property type="component" value="Unassembled WGS sequence"/>
</dbReference>
<feature type="compositionally biased region" description="Basic and acidic residues" evidence="1">
    <location>
        <begin position="1"/>
        <end position="21"/>
    </location>
</feature>
<feature type="compositionally biased region" description="Basic and acidic residues" evidence="1">
    <location>
        <begin position="32"/>
        <end position="51"/>
    </location>
</feature>
<feature type="transmembrane region" description="Helical" evidence="2">
    <location>
        <begin position="89"/>
        <end position="107"/>
    </location>
</feature>
<keyword evidence="4" id="KW-1185">Reference proteome</keyword>
<evidence type="ECO:0000313" key="4">
    <source>
        <dbReference type="Proteomes" id="UP000585474"/>
    </source>
</evidence>
<protein>
    <submittedName>
        <fullName evidence="3">Uncharacterized protein</fullName>
    </submittedName>
</protein>
<keyword evidence="2" id="KW-0812">Transmembrane</keyword>
<evidence type="ECO:0000256" key="1">
    <source>
        <dbReference type="SAM" id="MobiDB-lite"/>
    </source>
</evidence>
<accession>A0A7J0FLS6</accession>
<comment type="caution">
    <text evidence="3">The sequence shown here is derived from an EMBL/GenBank/DDBJ whole genome shotgun (WGS) entry which is preliminary data.</text>
</comment>
<dbReference type="AlphaFoldDB" id="A0A7J0FLS6"/>
<feature type="region of interest" description="Disordered" evidence="1">
    <location>
        <begin position="1"/>
        <end position="85"/>
    </location>
</feature>
<dbReference type="EMBL" id="BJWL01000013">
    <property type="protein sequence ID" value="GFY98887.1"/>
    <property type="molecule type" value="Genomic_DNA"/>
</dbReference>
<proteinExistence type="predicted"/>
<keyword evidence="2" id="KW-0472">Membrane</keyword>